<dbReference type="InterPro" id="IPR051271">
    <property type="entry name" value="2C-system_Tx_regulators"/>
</dbReference>
<dbReference type="GO" id="GO:0005737">
    <property type="term" value="C:cytoplasm"/>
    <property type="evidence" value="ECO:0007669"/>
    <property type="project" value="UniProtKB-SubCell"/>
</dbReference>
<organism evidence="13 14">
    <name type="scientific">Mycetocola lacteus</name>
    <dbReference type="NCBI Taxonomy" id="76637"/>
    <lineage>
        <taxon>Bacteria</taxon>
        <taxon>Bacillati</taxon>
        <taxon>Actinomycetota</taxon>
        <taxon>Actinomycetes</taxon>
        <taxon>Micrococcales</taxon>
        <taxon>Microbacteriaceae</taxon>
        <taxon>Mycetocola</taxon>
    </lineage>
</organism>
<reference evidence="13 14" key="1">
    <citation type="submission" date="2018-10" db="EMBL/GenBank/DDBJ databases">
        <authorList>
            <person name="Li J."/>
        </authorList>
    </citation>
    <scope>NUCLEOTIDE SEQUENCE [LARGE SCALE GENOMIC DNA]</scope>
    <source>
        <strain evidence="13 14">JCM 11654</strain>
    </source>
</reference>
<dbReference type="RefSeq" id="WP_121688890.1">
    <property type="nucleotide sequence ID" value="NZ_RCUY01000009.1"/>
</dbReference>
<dbReference type="PIRSF" id="PIRSF006171">
    <property type="entry name" value="RR_citrat_malat"/>
    <property type="match status" value="1"/>
</dbReference>
<dbReference type="PANTHER" id="PTHR45526">
    <property type="entry name" value="TRANSCRIPTIONAL REGULATORY PROTEIN DPIA"/>
    <property type="match status" value="1"/>
</dbReference>
<evidence type="ECO:0000313" key="13">
    <source>
        <dbReference type="EMBL" id="RLP82360.1"/>
    </source>
</evidence>
<dbReference type="PROSITE" id="PS50110">
    <property type="entry name" value="RESPONSE_REGULATORY"/>
    <property type="match status" value="1"/>
</dbReference>
<evidence type="ECO:0000256" key="10">
    <source>
        <dbReference type="PROSITE-ProRule" id="PRU00169"/>
    </source>
</evidence>
<dbReference type="GO" id="GO:0003700">
    <property type="term" value="F:DNA-binding transcription factor activity"/>
    <property type="evidence" value="ECO:0007669"/>
    <property type="project" value="InterPro"/>
</dbReference>
<sequence length="235" mass="25904">MTEPENIRVLIVDDDPLIVELHRSFVERVPGFVVVAEAVGAYQAVAILRDDARPIDLILLDITMPDGSGLDVLRHIRARGTDTHAIVISGVREAESVRRTLALGVAQYLIKPFMFATFFERMAQFRDFHSRDLCASGQSTQQEVDSLFSALRPPTRVAPAKGIAPDTLQLVTDALRTHGACSAAEIAEEVGMSRVVARRYLEYLTASGSVERAPRLGTPGRPQSEYRWRSAMSAE</sequence>
<evidence type="ECO:0000313" key="14">
    <source>
        <dbReference type="Proteomes" id="UP000269438"/>
    </source>
</evidence>
<comment type="subcellular location">
    <subcellularLocation>
        <location evidence="1 9">Cytoplasm</location>
    </subcellularLocation>
</comment>
<evidence type="ECO:0000256" key="3">
    <source>
        <dbReference type="ARBA" id="ARBA00022553"/>
    </source>
</evidence>
<feature type="domain" description="Response regulatory" evidence="12">
    <location>
        <begin position="8"/>
        <end position="126"/>
    </location>
</feature>
<proteinExistence type="predicted"/>
<dbReference type="Proteomes" id="UP000269438">
    <property type="component" value="Unassembled WGS sequence"/>
</dbReference>
<dbReference type="InterPro" id="IPR024187">
    <property type="entry name" value="Sig_transdc_resp-reg_cit/mal"/>
</dbReference>
<dbReference type="Gene3D" id="1.10.10.10">
    <property type="entry name" value="Winged helix-like DNA-binding domain superfamily/Winged helix DNA-binding domain"/>
    <property type="match status" value="1"/>
</dbReference>
<dbReference type="PANTHER" id="PTHR45526:SF1">
    <property type="entry name" value="TRANSCRIPTIONAL REGULATORY PROTEIN DCUR-RELATED"/>
    <property type="match status" value="1"/>
</dbReference>
<keyword evidence="4 9" id="KW-0902">Two-component regulatory system</keyword>
<keyword evidence="14" id="KW-1185">Reference proteome</keyword>
<evidence type="ECO:0000256" key="1">
    <source>
        <dbReference type="ARBA" id="ARBA00004496"/>
    </source>
</evidence>
<keyword evidence="8 9" id="KW-0804">Transcription</keyword>
<keyword evidence="6 9" id="KW-0238">DNA-binding</keyword>
<dbReference type="GO" id="GO:0000156">
    <property type="term" value="F:phosphorelay response regulator activity"/>
    <property type="evidence" value="ECO:0007669"/>
    <property type="project" value="TreeGrafter"/>
</dbReference>
<dbReference type="AlphaFoldDB" id="A0A3L7AS11"/>
<dbReference type="OrthoDB" id="7187989at2"/>
<evidence type="ECO:0000256" key="11">
    <source>
        <dbReference type="SAM" id="MobiDB-lite"/>
    </source>
</evidence>
<gene>
    <name evidence="13" type="ORF">D9V34_11290</name>
</gene>
<dbReference type="Gene3D" id="3.40.50.2300">
    <property type="match status" value="1"/>
</dbReference>
<keyword evidence="3 10" id="KW-0597">Phosphoprotein</keyword>
<dbReference type="InterPro" id="IPR011006">
    <property type="entry name" value="CheY-like_superfamily"/>
</dbReference>
<evidence type="ECO:0000256" key="4">
    <source>
        <dbReference type="ARBA" id="ARBA00023012"/>
    </source>
</evidence>
<dbReference type="Pfam" id="PF00072">
    <property type="entry name" value="Response_reg"/>
    <property type="match status" value="1"/>
</dbReference>
<accession>A0A3L7AS11</accession>
<evidence type="ECO:0000256" key="2">
    <source>
        <dbReference type="ARBA" id="ARBA00022490"/>
    </source>
</evidence>
<comment type="caution">
    <text evidence="13">The sequence shown here is derived from an EMBL/GenBank/DDBJ whole genome shotgun (WGS) entry which is preliminary data.</text>
</comment>
<dbReference type="Pfam" id="PF04703">
    <property type="entry name" value="FaeA"/>
    <property type="match status" value="1"/>
</dbReference>
<keyword evidence="2 9" id="KW-0963">Cytoplasm</keyword>
<dbReference type="GO" id="GO:0003677">
    <property type="term" value="F:DNA binding"/>
    <property type="evidence" value="ECO:0007669"/>
    <property type="project" value="UniProtKB-KW"/>
</dbReference>
<dbReference type="SUPFAM" id="SSF52172">
    <property type="entry name" value="CheY-like"/>
    <property type="match status" value="1"/>
</dbReference>
<evidence type="ECO:0000256" key="5">
    <source>
        <dbReference type="ARBA" id="ARBA00023015"/>
    </source>
</evidence>
<dbReference type="InterPro" id="IPR036388">
    <property type="entry name" value="WH-like_DNA-bd_sf"/>
</dbReference>
<dbReference type="InterPro" id="IPR006793">
    <property type="entry name" value="FaeA"/>
</dbReference>
<evidence type="ECO:0000256" key="6">
    <source>
        <dbReference type="ARBA" id="ARBA00023125"/>
    </source>
</evidence>
<dbReference type="SUPFAM" id="SSF46785">
    <property type="entry name" value="Winged helix' DNA-binding domain"/>
    <property type="match status" value="1"/>
</dbReference>
<evidence type="ECO:0000259" key="12">
    <source>
        <dbReference type="PROSITE" id="PS50110"/>
    </source>
</evidence>
<protein>
    <recommendedName>
        <fullName evidence="9">Transcriptional regulatory protein</fullName>
    </recommendedName>
</protein>
<feature type="modified residue" description="4-aspartylphosphate" evidence="10">
    <location>
        <position position="61"/>
    </location>
</feature>
<dbReference type="InterPro" id="IPR036390">
    <property type="entry name" value="WH_DNA-bd_sf"/>
</dbReference>
<evidence type="ECO:0000256" key="7">
    <source>
        <dbReference type="ARBA" id="ARBA00023159"/>
    </source>
</evidence>
<feature type="region of interest" description="Disordered" evidence="11">
    <location>
        <begin position="214"/>
        <end position="235"/>
    </location>
</feature>
<evidence type="ECO:0000256" key="9">
    <source>
        <dbReference type="PIRNR" id="PIRNR006171"/>
    </source>
</evidence>
<keyword evidence="7 9" id="KW-0010">Activator</keyword>
<name>A0A3L7AS11_9MICO</name>
<evidence type="ECO:0000256" key="8">
    <source>
        <dbReference type="ARBA" id="ARBA00023163"/>
    </source>
</evidence>
<keyword evidence="5 9" id="KW-0805">Transcription regulation</keyword>
<dbReference type="EMBL" id="RCUY01000009">
    <property type="protein sequence ID" value="RLP82360.1"/>
    <property type="molecule type" value="Genomic_DNA"/>
</dbReference>
<dbReference type="InterPro" id="IPR001789">
    <property type="entry name" value="Sig_transdc_resp-reg_receiver"/>
</dbReference>
<dbReference type="SMART" id="SM00448">
    <property type="entry name" value="REC"/>
    <property type="match status" value="1"/>
</dbReference>